<dbReference type="Gene3D" id="3.40.50.150">
    <property type="entry name" value="Vaccinia Virus protein VP39"/>
    <property type="match status" value="1"/>
</dbReference>
<dbReference type="AlphaFoldDB" id="A0A2X2E6X2"/>
<gene>
    <name evidence="4" type="ORF">NCTC11842_00672</name>
</gene>
<dbReference type="PROSITE" id="PS00092">
    <property type="entry name" value="N6_MTASE"/>
    <property type="match status" value="1"/>
</dbReference>
<evidence type="ECO:0000256" key="1">
    <source>
        <dbReference type="ARBA" id="ARBA00022603"/>
    </source>
</evidence>
<evidence type="ECO:0000259" key="3">
    <source>
        <dbReference type="Pfam" id="PF19587"/>
    </source>
</evidence>
<reference evidence="4 5" key="1">
    <citation type="submission" date="2018-06" db="EMBL/GenBank/DDBJ databases">
        <authorList>
            <consortium name="Pathogen Informatics"/>
            <person name="Doyle S."/>
        </authorList>
    </citation>
    <scope>NUCLEOTIDE SEQUENCE [LARGE SCALE GENOMIC DNA]</scope>
    <source>
        <strain evidence="4 5">NCTC11842</strain>
    </source>
</reference>
<dbReference type="GO" id="GO:0003676">
    <property type="term" value="F:nucleic acid binding"/>
    <property type="evidence" value="ECO:0007669"/>
    <property type="project" value="InterPro"/>
</dbReference>
<dbReference type="InterPro" id="IPR029063">
    <property type="entry name" value="SAM-dependent_MTases_sf"/>
</dbReference>
<sequence>MGLMFPRLARNFAKNGYYPTDEATLERSISALAPSTGTMRIIDPCAGEGVAIAEAAHALGREAVQAYAVEYDRERAQHTRGLVDHVLQGDLFDTMISRQTFGLLWFNPPYGDLVADHSGSSQYQGKGRRRLEKAFYQRCIHFLQYGGVMVCIVPNTCLDTEFSGWLCNHFSELRIFKASEQQFRQVVIFGVRTKRKDQDRTVPHGELKDHFLAIGTGEKEPEELPAEWTLEPYTVPAATRELEHFYRVTLEPEQFHEETRRLSGLWSDFRLHFHHLGARPRPPVRALSSWHLALALAAGAISGVVTSKTGKVLVLKGNTHKEKTRKTEFTENEDGSLSEVRILTDRFVPVILAWDLTPGSEHLGRIMRISSSPAVEADSQEPESSPEDEVQALRLTAESARFPTGHLVFSCGVQAAVAEGLFNPAPYLRRHFAGDWGELDESDRRMNETALHNGDRLFSSYDIYAGLETRLWIITEADRSATTLLFPSEY</sequence>
<dbReference type="RefSeq" id="WP_112297570.1">
    <property type="nucleotide sequence ID" value="NZ_UAUF01000007.1"/>
</dbReference>
<dbReference type="EMBL" id="UAUF01000007">
    <property type="protein sequence ID" value="SPZ02550.1"/>
    <property type="molecule type" value="Genomic_DNA"/>
</dbReference>
<dbReference type="Pfam" id="PF19587">
    <property type="entry name" value="DUF6094"/>
    <property type="match status" value="1"/>
</dbReference>
<proteinExistence type="predicted"/>
<accession>A0A2X2E6X2</accession>
<dbReference type="SUPFAM" id="SSF53335">
    <property type="entry name" value="S-adenosyl-L-methionine-dependent methyltransferases"/>
    <property type="match status" value="1"/>
</dbReference>
<dbReference type="InterPro" id="IPR002052">
    <property type="entry name" value="DNA_methylase_N6_adenine_CS"/>
</dbReference>
<name>A0A2X2E6X2_PSELU</name>
<dbReference type="GO" id="GO:0032259">
    <property type="term" value="P:methylation"/>
    <property type="evidence" value="ECO:0007669"/>
    <property type="project" value="UniProtKB-KW"/>
</dbReference>
<organism evidence="4 5">
    <name type="scientific">Pseudomonas luteola</name>
    <dbReference type="NCBI Taxonomy" id="47886"/>
    <lineage>
        <taxon>Bacteria</taxon>
        <taxon>Pseudomonadati</taxon>
        <taxon>Pseudomonadota</taxon>
        <taxon>Gammaproteobacteria</taxon>
        <taxon>Pseudomonadales</taxon>
        <taxon>Pseudomonadaceae</taxon>
        <taxon>Pseudomonas</taxon>
    </lineage>
</organism>
<dbReference type="CDD" id="cd02440">
    <property type="entry name" value="AdoMet_MTases"/>
    <property type="match status" value="1"/>
</dbReference>
<dbReference type="GO" id="GO:0008168">
    <property type="term" value="F:methyltransferase activity"/>
    <property type="evidence" value="ECO:0007669"/>
    <property type="project" value="UniProtKB-KW"/>
</dbReference>
<protein>
    <submittedName>
        <fullName evidence="4">O-methyl transferase family protein</fullName>
    </submittedName>
</protein>
<evidence type="ECO:0000313" key="4">
    <source>
        <dbReference type="EMBL" id="SPZ02550.1"/>
    </source>
</evidence>
<dbReference type="PRINTS" id="PR00507">
    <property type="entry name" value="N12N6MTFRASE"/>
</dbReference>
<evidence type="ECO:0000256" key="2">
    <source>
        <dbReference type="ARBA" id="ARBA00022679"/>
    </source>
</evidence>
<feature type="domain" description="DUF6094" evidence="3">
    <location>
        <begin position="11"/>
        <end position="199"/>
    </location>
</feature>
<dbReference type="Proteomes" id="UP000250443">
    <property type="component" value="Unassembled WGS sequence"/>
</dbReference>
<dbReference type="InterPro" id="IPR046076">
    <property type="entry name" value="DUF6094"/>
</dbReference>
<keyword evidence="1" id="KW-0489">Methyltransferase</keyword>
<evidence type="ECO:0000313" key="5">
    <source>
        <dbReference type="Proteomes" id="UP000250443"/>
    </source>
</evidence>
<keyword evidence="2 4" id="KW-0808">Transferase</keyword>